<dbReference type="PROSITE" id="PS51846">
    <property type="entry name" value="CNNM"/>
    <property type="match status" value="1"/>
</dbReference>
<dbReference type="GO" id="GO:0010960">
    <property type="term" value="P:magnesium ion homeostasis"/>
    <property type="evidence" value="ECO:0007669"/>
    <property type="project" value="InterPro"/>
</dbReference>
<evidence type="ECO:0000256" key="1">
    <source>
        <dbReference type="ARBA" id="ARBA00022737"/>
    </source>
</evidence>
<evidence type="ECO:0000259" key="4">
    <source>
        <dbReference type="PROSITE" id="PS51846"/>
    </source>
</evidence>
<feature type="non-terminal residue" evidence="5">
    <location>
        <position position="273"/>
    </location>
</feature>
<organism evidence="5 6">
    <name type="scientific">Monoraphidium neglectum</name>
    <dbReference type="NCBI Taxonomy" id="145388"/>
    <lineage>
        <taxon>Eukaryota</taxon>
        <taxon>Viridiplantae</taxon>
        <taxon>Chlorophyta</taxon>
        <taxon>core chlorophytes</taxon>
        <taxon>Chlorophyceae</taxon>
        <taxon>CS clade</taxon>
        <taxon>Sphaeropleales</taxon>
        <taxon>Selenastraceae</taxon>
        <taxon>Monoraphidium</taxon>
    </lineage>
</organism>
<dbReference type="InterPro" id="IPR002550">
    <property type="entry name" value="CNNM"/>
</dbReference>
<dbReference type="OrthoDB" id="5353557at2759"/>
<protein>
    <recommendedName>
        <fullName evidence="4">CNNM transmembrane domain-containing protein</fullName>
    </recommendedName>
</protein>
<dbReference type="SUPFAM" id="SSF54631">
    <property type="entry name" value="CBS-domain pair"/>
    <property type="match status" value="1"/>
</dbReference>
<dbReference type="GO" id="GO:0016020">
    <property type="term" value="C:membrane"/>
    <property type="evidence" value="ECO:0007669"/>
    <property type="project" value="UniProtKB-UniRule"/>
</dbReference>
<feature type="transmembrane region" description="Helical" evidence="3">
    <location>
        <begin position="25"/>
        <end position="45"/>
    </location>
</feature>
<keyword evidence="2 3" id="KW-0812">Transmembrane</keyword>
<gene>
    <name evidence="5" type="ORF">MNEG_3561</name>
</gene>
<sequence length="273" mass="29602">MVRTGTPKEQAYAARLAPIVKYPHWVLATLVIFNTVSSVALPLCMDRLVSSLVALVVSSTAIVLFGEIIPQAVCSRHGLAIGGTMAPMVRVLMWLTGPLSWPIGWLLDWLLGTKGGVFGRRQLMALVDLHRTSTGMGGPLADDEFNVFMLSTDDRLDKATLQRILASGHSRVPVYEGSDRSAIQGLIIAKELLQYAGLLSGPQAPPRIGDIELRDVLQLPVNTRMYHLLDLFQTGQSHMALLTAPKSQATGAASAKWRNGRLAEVDGVVLEDK</sequence>
<dbReference type="GO" id="GO:0030026">
    <property type="term" value="P:intracellular manganese ion homeostasis"/>
    <property type="evidence" value="ECO:0007669"/>
    <property type="project" value="TreeGrafter"/>
</dbReference>
<dbReference type="PANTHER" id="PTHR12064">
    <property type="entry name" value="METAL TRANSPORTER CNNM"/>
    <property type="match status" value="1"/>
</dbReference>
<dbReference type="KEGG" id="mng:MNEG_3561"/>
<proteinExistence type="predicted"/>
<name>A0A0D2K199_9CHLO</name>
<dbReference type="Pfam" id="PF01595">
    <property type="entry name" value="CNNM"/>
    <property type="match status" value="1"/>
</dbReference>
<feature type="domain" description="CNNM transmembrane" evidence="4">
    <location>
        <begin position="1"/>
        <end position="144"/>
    </location>
</feature>
<dbReference type="GO" id="GO:0005737">
    <property type="term" value="C:cytoplasm"/>
    <property type="evidence" value="ECO:0007669"/>
    <property type="project" value="TreeGrafter"/>
</dbReference>
<dbReference type="InterPro" id="IPR045095">
    <property type="entry name" value="ACDP"/>
</dbReference>
<dbReference type="PANTHER" id="PTHR12064:SF97">
    <property type="entry name" value="METAL TRANSPORTER CNNM-5"/>
    <property type="match status" value="1"/>
</dbReference>
<evidence type="ECO:0000313" key="6">
    <source>
        <dbReference type="Proteomes" id="UP000054498"/>
    </source>
</evidence>
<dbReference type="EMBL" id="KK100672">
    <property type="protein sequence ID" value="KIZ04393.1"/>
    <property type="molecule type" value="Genomic_DNA"/>
</dbReference>
<keyword evidence="6" id="KW-1185">Reference proteome</keyword>
<evidence type="ECO:0000313" key="5">
    <source>
        <dbReference type="EMBL" id="KIZ04393.1"/>
    </source>
</evidence>
<dbReference type="STRING" id="145388.A0A0D2K199"/>
<accession>A0A0D2K199</accession>
<feature type="transmembrane region" description="Helical" evidence="3">
    <location>
        <begin position="92"/>
        <end position="111"/>
    </location>
</feature>
<keyword evidence="1" id="KW-0677">Repeat</keyword>
<feature type="transmembrane region" description="Helical" evidence="3">
    <location>
        <begin position="52"/>
        <end position="72"/>
    </location>
</feature>
<evidence type="ECO:0000256" key="2">
    <source>
        <dbReference type="PROSITE-ProRule" id="PRU01193"/>
    </source>
</evidence>
<dbReference type="GeneID" id="25736439"/>
<keyword evidence="2 3" id="KW-0472">Membrane</keyword>
<keyword evidence="2 3" id="KW-1133">Transmembrane helix</keyword>
<dbReference type="InterPro" id="IPR046342">
    <property type="entry name" value="CBS_dom_sf"/>
</dbReference>
<dbReference type="RefSeq" id="XP_013903412.1">
    <property type="nucleotide sequence ID" value="XM_014047958.1"/>
</dbReference>
<dbReference type="Proteomes" id="UP000054498">
    <property type="component" value="Unassembled WGS sequence"/>
</dbReference>
<reference evidence="5 6" key="1">
    <citation type="journal article" date="2013" name="BMC Genomics">
        <title>Reconstruction of the lipid metabolism for the microalga Monoraphidium neglectum from its genome sequence reveals characteristics suitable for biofuel production.</title>
        <authorList>
            <person name="Bogen C."/>
            <person name="Al-Dilaimi A."/>
            <person name="Albersmeier A."/>
            <person name="Wichmann J."/>
            <person name="Grundmann M."/>
            <person name="Rupp O."/>
            <person name="Lauersen K.J."/>
            <person name="Blifernez-Klassen O."/>
            <person name="Kalinowski J."/>
            <person name="Goesmann A."/>
            <person name="Mussgnug J.H."/>
            <person name="Kruse O."/>
        </authorList>
    </citation>
    <scope>NUCLEOTIDE SEQUENCE [LARGE SCALE GENOMIC DNA]</scope>
    <source>
        <strain evidence="5 6">SAG 48.87</strain>
    </source>
</reference>
<dbReference type="AlphaFoldDB" id="A0A0D2K199"/>
<dbReference type="Gene3D" id="3.10.580.10">
    <property type="entry name" value="CBS-domain"/>
    <property type="match status" value="1"/>
</dbReference>
<evidence type="ECO:0000256" key="3">
    <source>
        <dbReference type="SAM" id="Phobius"/>
    </source>
</evidence>